<dbReference type="AlphaFoldDB" id="A0A0M4GCM6"/>
<feature type="transmembrane region" description="Helical" evidence="1">
    <location>
        <begin position="58"/>
        <end position="74"/>
    </location>
</feature>
<reference evidence="3" key="1">
    <citation type="submission" date="2015-08" db="EMBL/GenBank/DDBJ databases">
        <title>Genome sequencing project for genomic taxonomy and phylogenomics of Bacillus-like bacteria.</title>
        <authorList>
            <person name="Liu B."/>
            <person name="Wang J."/>
            <person name="Zhu Y."/>
            <person name="Liu G."/>
            <person name="Chen Q."/>
            <person name="Chen Z."/>
            <person name="Lan J."/>
            <person name="Che J."/>
            <person name="Ge C."/>
            <person name="Shi H."/>
            <person name="Pan Z."/>
            <person name="Liu X."/>
        </authorList>
    </citation>
    <scope>NUCLEOTIDE SEQUENCE [LARGE SCALE GENOMIC DNA]</scope>
    <source>
        <strain evidence="3">FJAT-4402</strain>
    </source>
</reference>
<gene>
    <name evidence="2" type="ORF">AM592_20845</name>
</gene>
<keyword evidence="1" id="KW-1133">Transmembrane helix</keyword>
<dbReference type="PATRIC" id="fig|1441095.3.peg.4615"/>
<dbReference type="STRING" id="1441095.AM592_20845"/>
<feature type="transmembrane region" description="Helical" evidence="1">
    <location>
        <begin position="33"/>
        <end position="52"/>
    </location>
</feature>
<evidence type="ECO:0000256" key="1">
    <source>
        <dbReference type="SAM" id="Phobius"/>
    </source>
</evidence>
<keyword evidence="1" id="KW-0812">Transmembrane</keyword>
<organism evidence="2 3">
    <name type="scientific">Bacillus gobiensis</name>
    <dbReference type="NCBI Taxonomy" id="1441095"/>
    <lineage>
        <taxon>Bacteria</taxon>
        <taxon>Bacillati</taxon>
        <taxon>Bacillota</taxon>
        <taxon>Bacilli</taxon>
        <taxon>Bacillales</taxon>
        <taxon>Bacillaceae</taxon>
        <taxon>Bacillus</taxon>
    </lineage>
</organism>
<reference evidence="2 3" key="2">
    <citation type="journal article" date="2016" name="Int. J. Syst. Evol. Microbiol.">
        <title>Bacillus gobiensis sp. nov., isolated from a soil sample.</title>
        <authorList>
            <person name="Liu B."/>
            <person name="Liu G.H."/>
            <person name="Cetin S."/>
            <person name="Schumann P."/>
            <person name="Pan Z.Z."/>
            <person name="Chen Q.Q."/>
        </authorList>
    </citation>
    <scope>NUCLEOTIDE SEQUENCE [LARGE SCALE GENOMIC DNA]</scope>
    <source>
        <strain evidence="2 3">FJAT-4402</strain>
    </source>
</reference>
<keyword evidence="3" id="KW-1185">Reference proteome</keyword>
<dbReference type="Proteomes" id="UP000067625">
    <property type="component" value="Chromosome"/>
</dbReference>
<accession>A0A0M4GCM6</accession>
<keyword evidence="1" id="KW-0472">Membrane</keyword>
<evidence type="ECO:0000313" key="3">
    <source>
        <dbReference type="Proteomes" id="UP000067625"/>
    </source>
</evidence>
<proteinExistence type="predicted"/>
<protein>
    <submittedName>
        <fullName evidence="2">Uncharacterized protein</fullName>
    </submittedName>
</protein>
<feature type="transmembrane region" description="Helical" evidence="1">
    <location>
        <begin position="6"/>
        <end position="26"/>
    </location>
</feature>
<sequence length="75" mass="8850">MNKDNFKRIANIFGAFVILSLFVYDFSPESIKVYVKFFSFGMLTISYVFFTLNSGEKWVILLFAVSWFIIVFYAF</sequence>
<dbReference type="EMBL" id="CP012600">
    <property type="protein sequence ID" value="ALC83695.1"/>
    <property type="molecule type" value="Genomic_DNA"/>
</dbReference>
<evidence type="ECO:0000313" key="2">
    <source>
        <dbReference type="EMBL" id="ALC83695.1"/>
    </source>
</evidence>
<name>A0A0M4GCM6_9BACI</name>